<protein>
    <submittedName>
        <fullName evidence="2">MCE family protein</fullName>
    </submittedName>
    <submittedName>
        <fullName evidence="3">Paraquat-inducible protein B</fullName>
    </submittedName>
</protein>
<feature type="domain" description="Mce/MlaD" evidence="1">
    <location>
        <begin position="52"/>
        <end position="139"/>
    </location>
</feature>
<evidence type="ECO:0000313" key="2">
    <source>
        <dbReference type="EMBL" id="MBB2185081.1"/>
    </source>
</evidence>
<dbReference type="PROSITE" id="PS51257">
    <property type="entry name" value="PROKAR_LIPOPROTEIN"/>
    <property type="match status" value="1"/>
</dbReference>
<dbReference type="OrthoDB" id="9808689at2"/>
<evidence type="ECO:0000313" key="5">
    <source>
        <dbReference type="Proteomes" id="UP000562982"/>
    </source>
</evidence>
<reference evidence="2 5" key="2">
    <citation type="submission" date="2020-04" db="EMBL/GenBank/DDBJ databases">
        <title>Description of novel Gluconacetobacter.</title>
        <authorList>
            <person name="Sombolestani A."/>
        </authorList>
    </citation>
    <scope>NUCLEOTIDE SEQUENCE [LARGE SCALE GENOMIC DNA]</scope>
    <source>
        <strain evidence="2 5">LMG 1382</strain>
    </source>
</reference>
<comment type="caution">
    <text evidence="3">The sequence shown here is derived from an EMBL/GenBank/DDBJ whole genome shotgun (WGS) entry which is preliminary data.</text>
</comment>
<accession>A0A370G9V0</accession>
<dbReference type="Pfam" id="PF02470">
    <property type="entry name" value="MlaD"/>
    <property type="match status" value="1"/>
</dbReference>
<name>A0A370G9V0_GLULI</name>
<dbReference type="EMBL" id="JABEQI010000001">
    <property type="protein sequence ID" value="MBB2185081.1"/>
    <property type="molecule type" value="Genomic_DNA"/>
</dbReference>
<dbReference type="EMBL" id="QQAW01000001">
    <property type="protein sequence ID" value="RDI40511.1"/>
    <property type="molecule type" value="Genomic_DNA"/>
</dbReference>
<sequence length="325" mass="34604">MSSHPGRAAGWTAVLLFVAGGIGLGCAFLGAFGQFGLMTHSERAMVVFDRPIGGLRAGATVTFRGATLGRVEHVGLTADPLHGRALIPVTIRIQPERIHMAGGGGALSPHLMLSRLIQDGLQAELHSASLVTGRVGIDLDIAPGPAPPLHPGLSNLPEIPTHESRLAILRRTLTTLPIHKMAAEWRQTVQEGQKIRQTLDATLPPVRASVTATASSIRTASATAQTARQKIETDWHTTRAALEQVRATAHRQSHDRGTEIHAVTRDTHAALAAARQIRSDLRTPDDALETNLDAARRDIAAGGAALHDAARTIRREPGVLITGRR</sequence>
<dbReference type="Proteomes" id="UP000254958">
    <property type="component" value="Unassembled WGS sequence"/>
</dbReference>
<evidence type="ECO:0000313" key="3">
    <source>
        <dbReference type="EMBL" id="RDI40511.1"/>
    </source>
</evidence>
<dbReference type="AlphaFoldDB" id="A0A370G9V0"/>
<evidence type="ECO:0000259" key="1">
    <source>
        <dbReference type="Pfam" id="PF02470"/>
    </source>
</evidence>
<dbReference type="Proteomes" id="UP000562982">
    <property type="component" value="Unassembled WGS sequence"/>
</dbReference>
<proteinExistence type="predicted"/>
<gene>
    <name evidence="3" type="ORF">C7453_101305</name>
    <name evidence="2" type="ORF">HLH32_01510</name>
</gene>
<evidence type="ECO:0000313" key="4">
    <source>
        <dbReference type="Proteomes" id="UP000254958"/>
    </source>
</evidence>
<keyword evidence="4" id="KW-1185">Reference proteome</keyword>
<dbReference type="InterPro" id="IPR003399">
    <property type="entry name" value="Mce/MlaD"/>
</dbReference>
<dbReference type="RefSeq" id="WP_114725383.1">
    <property type="nucleotide sequence ID" value="NZ_BJMI01000004.1"/>
</dbReference>
<organism evidence="3 4">
    <name type="scientific">Gluconacetobacter liquefaciens</name>
    <name type="common">Acetobacter liquefaciens</name>
    <dbReference type="NCBI Taxonomy" id="89584"/>
    <lineage>
        <taxon>Bacteria</taxon>
        <taxon>Pseudomonadati</taxon>
        <taxon>Pseudomonadota</taxon>
        <taxon>Alphaproteobacteria</taxon>
        <taxon>Acetobacterales</taxon>
        <taxon>Acetobacteraceae</taxon>
        <taxon>Gluconacetobacter</taxon>
    </lineage>
</organism>
<reference evidence="3 4" key="1">
    <citation type="submission" date="2018-07" db="EMBL/GenBank/DDBJ databases">
        <title>Genomic Encyclopedia of Type Strains, Phase IV (KMG-IV): sequencing the most valuable type-strain genomes for metagenomic binning, comparative biology and taxonomic classification.</title>
        <authorList>
            <person name="Goeker M."/>
        </authorList>
    </citation>
    <scope>NUCLEOTIDE SEQUENCE [LARGE SCALE GENOMIC DNA]</scope>
    <source>
        <strain evidence="3 4">DSM 5603</strain>
    </source>
</reference>